<dbReference type="InterPro" id="IPR036735">
    <property type="entry name" value="NGN_dom_sf"/>
</dbReference>
<evidence type="ECO:0000313" key="6">
    <source>
        <dbReference type="Proteomes" id="UP000006048"/>
    </source>
</evidence>
<dbReference type="InterPro" id="IPR006645">
    <property type="entry name" value="NGN-like_dom"/>
</dbReference>
<sequence length="168" mass="18788">MATLAWYAVYTRPRSEKKLAEGLQKLGIEHYLPLLRTRKKWSDRYKWVEEPVFASYLFVHIEFEHDALRVLKLPQAVYFVSTEGAPTVIEAGALELLRLAVDNYAESLVIRDTSALAAGETVRIKDGPFAGKEAVIERIQGKTLVVVAFPALNKSVQVEVAVGQICKS</sequence>
<dbReference type="KEGG" id="tpx:Turpa_0306"/>
<dbReference type="CDD" id="cd09895">
    <property type="entry name" value="NGN_SP_UpxY"/>
    <property type="match status" value="1"/>
</dbReference>
<dbReference type="HOGENOM" id="CLU_067287_5_1_12"/>
<dbReference type="InterPro" id="IPR043425">
    <property type="entry name" value="NusG-like"/>
</dbReference>
<name>I4B109_TURPD</name>
<evidence type="ECO:0000256" key="1">
    <source>
        <dbReference type="ARBA" id="ARBA00022814"/>
    </source>
</evidence>
<gene>
    <name evidence="5" type="ordered locus">Turpa_0306</name>
</gene>
<keyword evidence="3" id="KW-0804">Transcription</keyword>
<dbReference type="CDD" id="cd06091">
    <property type="entry name" value="KOW_NusG"/>
    <property type="match status" value="1"/>
</dbReference>
<dbReference type="SMART" id="SM00739">
    <property type="entry name" value="KOW"/>
    <property type="match status" value="1"/>
</dbReference>
<dbReference type="PANTHER" id="PTHR30265">
    <property type="entry name" value="RHO-INTERACTING TRANSCRIPTION TERMINATION FACTOR NUSG"/>
    <property type="match status" value="1"/>
</dbReference>
<dbReference type="Pfam" id="PF00467">
    <property type="entry name" value="KOW"/>
    <property type="match status" value="1"/>
</dbReference>
<keyword evidence="6" id="KW-1185">Reference proteome</keyword>
<dbReference type="SUPFAM" id="SSF82679">
    <property type="entry name" value="N-utilization substance G protein NusG, N-terminal domain"/>
    <property type="match status" value="1"/>
</dbReference>
<feature type="domain" description="KOW" evidence="4">
    <location>
        <begin position="115"/>
        <end position="142"/>
    </location>
</feature>
<proteinExistence type="predicted"/>
<organism evidence="5 6">
    <name type="scientific">Turneriella parva (strain ATCC BAA-1111 / DSM 21527 / NCTC 11395 / H)</name>
    <name type="common">Leptospira parva</name>
    <dbReference type="NCBI Taxonomy" id="869212"/>
    <lineage>
        <taxon>Bacteria</taxon>
        <taxon>Pseudomonadati</taxon>
        <taxon>Spirochaetota</taxon>
        <taxon>Spirochaetia</taxon>
        <taxon>Leptospirales</taxon>
        <taxon>Leptospiraceae</taxon>
        <taxon>Turneriella</taxon>
    </lineage>
</organism>
<evidence type="ECO:0000256" key="2">
    <source>
        <dbReference type="ARBA" id="ARBA00023015"/>
    </source>
</evidence>
<dbReference type="NCBIfam" id="NF033644">
    <property type="entry name" value="antiterm_UpxY"/>
    <property type="match status" value="1"/>
</dbReference>
<keyword evidence="1" id="KW-0889">Transcription antitermination</keyword>
<dbReference type="Pfam" id="PF02357">
    <property type="entry name" value="NusG"/>
    <property type="match status" value="1"/>
</dbReference>
<dbReference type="GO" id="GO:0006354">
    <property type="term" value="P:DNA-templated transcription elongation"/>
    <property type="evidence" value="ECO:0007669"/>
    <property type="project" value="InterPro"/>
</dbReference>
<dbReference type="AlphaFoldDB" id="I4B109"/>
<dbReference type="SUPFAM" id="SSF50104">
    <property type="entry name" value="Translation proteins SH3-like domain"/>
    <property type="match status" value="1"/>
</dbReference>
<keyword evidence="2" id="KW-0805">Transcription regulation</keyword>
<dbReference type="GO" id="GO:0031564">
    <property type="term" value="P:transcription antitermination"/>
    <property type="evidence" value="ECO:0007669"/>
    <property type="project" value="UniProtKB-KW"/>
</dbReference>
<dbReference type="InterPro" id="IPR005824">
    <property type="entry name" value="KOW"/>
</dbReference>
<dbReference type="Proteomes" id="UP000006048">
    <property type="component" value="Chromosome"/>
</dbReference>
<dbReference type="STRING" id="869212.Turpa_0306"/>
<reference evidence="5 6" key="1">
    <citation type="submission" date="2012-06" db="EMBL/GenBank/DDBJ databases">
        <title>The complete chromosome of genome of Turneriella parva DSM 21527.</title>
        <authorList>
            <consortium name="US DOE Joint Genome Institute (JGI-PGF)"/>
            <person name="Lucas S."/>
            <person name="Han J."/>
            <person name="Lapidus A."/>
            <person name="Bruce D."/>
            <person name="Goodwin L."/>
            <person name="Pitluck S."/>
            <person name="Peters L."/>
            <person name="Kyrpides N."/>
            <person name="Mavromatis K."/>
            <person name="Ivanova N."/>
            <person name="Mikhailova N."/>
            <person name="Chertkov O."/>
            <person name="Detter J.C."/>
            <person name="Tapia R."/>
            <person name="Han C."/>
            <person name="Land M."/>
            <person name="Hauser L."/>
            <person name="Markowitz V."/>
            <person name="Cheng J.-F."/>
            <person name="Hugenholtz P."/>
            <person name="Woyke T."/>
            <person name="Wu D."/>
            <person name="Gronow S."/>
            <person name="Wellnitz S."/>
            <person name="Brambilla E."/>
            <person name="Klenk H.-P."/>
            <person name="Eisen J.A."/>
        </authorList>
    </citation>
    <scope>NUCLEOTIDE SEQUENCE [LARGE SCALE GENOMIC DNA]</scope>
    <source>
        <strain evidence="6">ATCC BAA-1111 / DSM 21527 / NCTC 11395 / H</strain>
    </source>
</reference>
<dbReference type="PANTHER" id="PTHR30265:SF4">
    <property type="entry name" value="KOW MOTIF FAMILY PROTEIN, EXPRESSED"/>
    <property type="match status" value="1"/>
</dbReference>
<dbReference type="InterPro" id="IPR008991">
    <property type="entry name" value="Translation_prot_SH3-like_sf"/>
</dbReference>
<evidence type="ECO:0000256" key="3">
    <source>
        <dbReference type="ARBA" id="ARBA00023163"/>
    </source>
</evidence>
<protein>
    <submittedName>
        <fullName evidence="5">NusG antitermination factor</fullName>
    </submittedName>
</protein>
<dbReference type="EMBL" id="CP002959">
    <property type="protein sequence ID" value="AFM10966.1"/>
    <property type="molecule type" value="Genomic_DNA"/>
</dbReference>
<evidence type="ECO:0000313" key="5">
    <source>
        <dbReference type="EMBL" id="AFM10966.1"/>
    </source>
</evidence>
<evidence type="ECO:0000259" key="4">
    <source>
        <dbReference type="SMART" id="SM00739"/>
    </source>
</evidence>
<dbReference type="Gene3D" id="3.30.70.940">
    <property type="entry name" value="NusG, N-terminal domain"/>
    <property type="match status" value="1"/>
</dbReference>
<accession>I4B109</accession>